<keyword evidence="3" id="KW-1185">Reference proteome</keyword>
<keyword evidence="1" id="KW-0732">Signal</keyword>
<proteinExistence type="predicted"/>
<name>A0A1M5VJP4_9VIBR</name>
<dbReference type="EMBL" id="FQXZ01000005">
    <property type="protein sequence ID" value="SHH75410.1"/>
    <property type="molecule type" value="Genomic_DNA"/>
</dbReference>
<gene>
    <name evidence="2" type="ORF">VA7868_00414</name>
</gene>
<dbReference type="AlphaFoldDB" id="A0A1M5VJP4"/>
<dbReference type="Proteomes" id="UP000184608">
    <property type="component" value="Unassembled WGS sequence"/>
</dbReference>
<feature type="chain" id="PRO_5012590181" evidence="1">
    <location>
        <begin position="28"/>
        <end position="264"/>
    </location>
</feature>
<reference evidence="2 3" key="1">
    <citation type="submission" date="2016-11" db="EMBL/GenBank/DDBJ databases">
        <authorList>
            <person name="Jaros S."/>
            <person name="Januszkiewicz K."/>
            <person name="Wedrychowicz H."/>
        </authorList>
    </citation>
    <scope>NUCLEOTIDE SEQUENCE [LARGE SCALE GENOMIC DNA]</scope>
    <source>
        <strain evidence="2 3">CECT 7868</strain>
    </source>
</reference>
<dbReference type="RefSeq" id="WP_073602182.1">
    <property type="nucleotide sequence ID" value="NZ_FQXZ01000005.1"/>
</dbReference>
<sequence length="264" mass="28876">MHFRKYNRHITLLCFTASVFLAPSVLARRGPEGLPERALIAPAQVTQAIQTEKLLNSRENVALPQGKNWFEVVHGTVPVIITAPHATRPLREGKRRFSDGGGTAALALALGEQTGASVVYTTYEGPSDPNYYDDNAFKTALSDLIQSVKPVLLLDIHGSHPYRSYDIDLGTMNGASLSGHPELLRQLIYRLKTDGINSLSLNRFAASSHQTITKFAAKAGVPAIQLEVNATWLTPSEGNIEAQRFSILLQALSRFVIDATTTRK</sequence>
<dbReference type="GO" id="GO:0016787">
    <property type="term" value="F:hydrolase activity"/>
    <property type="evidence" value="ECO:0007669"/>
    <property type="project" value="UniProtKB-KW"/>
</dbReference>
<keyword evidence="2" id="KW-0378">Hydrolase</keyword>
<dbReference type="OrthoDB" id="8581952at2"/>
<accession>A0A1M5VJP4</accession>
<feature type="signal peptide" evidence="1">
    <location>
        <begin position="1"/>
        <end position="27"/>
    </location>
</feature>
<evidence type="ECO:0000256" key="1">
    <source>
        <dbReference type="SAM" id="SignalP"/>
    </source>
</evidence>
<evidence type="ECO:0000313" key="3">
    <source>
        <dbReference type="Proteomes" id="UP000184608"/>
    </source>
</evidence>
<evidence type="ECO:0000313" key="2">
    <source>
        <dbReference type="EMBL" id="SHH75410.1"/>
    </source>
</evidence>
<protein>
    <submittedName>
        <fullName evidence="2">N-formylglutamate amidohydrolase</fullName>
    </submittedName>
</protein>
<organism evidence="2 3">
    <name type="scientific">Vibrio aerogenes CECT 7868</name>
    <dbReference type="NCBI Taxonomy" id="1216006"/>
    <lineage>
        <taxon>Bacteria</taxon>
        <taxon>Pseudomonadati</taxon>
        <taxon>Pseudomonadota</taxon>
        <taxon>Gammaproteobacteria</taxon>
        <taxon>Vibrionales</taxon>
        <taxon>Vibrionaceae</taxon>
        <taxon>Vibrio</taxon>
    </lineage>
</organism>
<dbReference type="SUPFAM" id="SSF53187">
    <property type="entry name" value="Zn-dependent exopeptidases"/>
    <property type="match status" value="1"/>
</dbReference>
<dbReference type="Gene3D" id="3.40.630.40">
    <property type="entry name" value="Zn-dependent exopeptidases"/>
    <property type="match status" value="1"/>
</dbReference>